<evidence type="ECO:0000256" key="1">
    <source>
        <dbReference type="SAM" id="MobiDB-lite"/>
    </source>
</evidence>
<keyword evidence="2" id="KW-1133">Transmembrane helix</keyword>
<dbReference type="GeneID" id="9688612"/>
<organism evidence="4">
    <name type="scientific">Micromonas pusilla (strain CCMP1545)</name>
    <name type="common">Picoplanktonic green alga</name>
    <dbReference type="NCBI Taxonomy" id="564608"/>
    <lineage>
        <taxon>Eukaryota</taxon>
        <taxon>Viridiplantae</taxon>
        <taxon>Chlorophyta</taxon>
        <taxon>Mamiellophyceae</taxon>
        <taxon>Mamiellales</taxon>
        <taxon>Mamiellaceae</taxon>
        <taxon>Micromonas</taxon>
    </lineage>
</organism>
<evidence type="ECO:0000313" key="3">
    <source>
        <dbReference type="EMBL" id="EEH52513.1"/>
    </source>
</evidence>
<feature type="compositionally biased region" description="Basic and acidic residues" evidence="1">
    <location>
        <begin position="441"/>
        <end position="451"/>
    </location>
</feature>
<protein>
    <submittedName>
        <fullName evidence="3">Predicted protein</fullName>
    </submittedName>
</protein>
<feature type="region of interest" description="Disordered" evidence="1">
    <location>
        <begin position="593"/>
        <end position="622"/>
    </location>
</feature>
<evidence type="ECO:0000256" key="2">
    <source>
        <dbReference type="SAM" id="Phobius"/>
    </source>
</evidence>
<proteinExistence type="predicted"/>
<feature type="region of interest" description="Disordered" evidence="1">
    <location>
        <begin position="427"/>
        <end position="451"/>
    </location>
</feature>
<accession>C1N5K1</accession>
<dbReference type="AlphaFoldDB" id="C1N5K1"/>
<dbReference type="KEGG" id="mpp:MICPUCDRAFT_52951"/>
<keyword evidence="2" id="KW-0472">Membrane</keyword>
<feature type="compositionally biased region" description="Low complexity" evidence="1">
    <location>
        <begin position="593"/>
        <end position="604"/>
    </location>
</feature>
<dbReference type="Proteomes" id="UP000001876">
    <property type="component" value="Unassembled WGS sequence"/>
</dbReference>
<dbReference type="EMBL" id="GG663748">
    <property type="protein sequence ID" value="EEH52513.1"/>
    <property type="molecule type" value="Genomic_DNA"/>
</dbReference>
<sequence>MAQNFDHQSVPSASLKLHRPTSYLPLRAPHVLYRSRYNLTNYSGACVSDCFFVRTFPDLEKKIGELGGKLFFRFCRARADGGDARRGGNAGGGAARTRFAVNAARETLSRALPNTTWEIEFVGEEPLSVASASVREYTYPESVALGGGGRVGTCDLLAFASERSAAGWGDWVIHMGSDGVLNQRAVDAVAAHCARESRLVALASSAEPHARRGAFGAVFPGVSHLSGADGGWLLDDGYGRGAGELTRNQARSPYTGPHTTASAWRTPTTAWSWLAGCAASRVAGETLGSTRLCGDFGAVLTTLPSSFVVLPSELERGRGWASIAGGGGGGARGRRESRGDVSTTLIEDDDSENATVAAAASTGAPPGAGMELTAFALRCARTKGTEFAWLDAGAHARVIPDALAFFIQRARFHGAGRTLWWRNRSGSSVSEGRVGKGAGSTRDRDRDRGVDRPIARGWPRIFIATHALSSGFARLAPLLTTAAPFLRHGASTPLFAMNAAVGVVTASVRAEYAVGFFASVGGSRLASGRANSGLAFAALFLLTVALVPVFSFFELGALVGSLFVGAGGRGGRGDVGVYGKGYDEAKIPLRAAGAAASDADPGAADVERGERRRVRWTRETRV</sequence>
<dbReference type="RefSeq" id="XP_003063377.1">
    <property type="nucleotide sequence ID" value="XM_003063331.1"/>
</dbReference>
<keyword evidence="2" id="KW-0812">Transmembrane</keyword>
<dbReference type="OrthoDB" id="496602at2759"/>
<feature type="compositionally biased region" description="Basic and acidic residues" evidence="1">
    <location>
        <begin position="605"/>
        <end position="622"/>
    </location>
</feature>
<evidence type="ECO:0000313" key="4">
    <source>
        <dbReference type="Proteomes" id="UP000001876"/>
    </source>
</evidence>
<name>C1N5K1_MICPC</name>
<gene>
    <name evidence="3" type="ORF">MICPUCDRAFT_52951</name>
</gene>
<keyword evidence="4" id="KW-1185">Reference proteome</keyword>
<reference evidence="3 4" key="1">
    <citation type="journal article" date="2009" name="Science">
        <title>Green evolution and dynamic adaptations revealed by genomes of the marine picoeukaryotes Micromonas.</title>
        <authorList>
            <person name="Worden A.Z."/>
            <person name="Lee J.H."/>
            <person name="Mock T."/>
            <person name="Rouze P."/>
            <person name="Simmons M.P."/>
            <person name="Aerts A.L."/>
            <person name="Allen A.E."/>
            <person name="Cuvelier M.L."/>
            <person name="Derelle E."/>
            <person name="Everett M.V."/>
            <person name="Foulon E."/>
            <person name="Grimwood J."/>
            <person name="Gundlach H."/>
            <person name="Henrissat B."/>
            <person name="Napoli C."/>
            <person name="McDonald S.M."/>
            <person name="Parker M.S."/>
            <person name="Rombauts S."/>
            <person name="Salamov A."/>
            <person name="Von Dassow P."/>
            <person name="Badger J.H."/>
            <person name="Coutinho P.M."/>
            <person name="Demir E."/>
            <person name="Dubchak I."/>
            <person name="Gentemann C."/>
            <person name="Eikrem W."/>
            <person name="Gready J.E."/>
            <person name="John U."/>
            <person name="Lanier W."/>
            <person name="Lindquist E.A."/>
            <person name="Lucas S."/>
            <person name="Mayer K.F."/>
            <person name="Moreau H."/>
            <person name="Not F."/>
            <person name="Otillar R."/>
            <person name="Panaud O."/>
            <person name="Pangilinan J."/>
            <person name="Paulsen I."/>
            <person name="Piegu B."/>
            <person name="Poliakov A."/>
            <person name="Robbens S."/>
            <person name="Schmutz J."/>
            <person name="Toulza E."/>
            <person name="Wyss T."/>
            <person name="Zelensky A."/>
            <person name="Zhou K."/>
            <person name="Armbrust E.V."/>
            <person name="Bhattacharya D."/>
            <person name="Goodenough U.W."/>
            <person name="Van de Peer Y."/>
            <person name="Grigoriev I.V."/>
        </authorList>
    </citation>
    <scope>NUCLEOTIDE SEQUENCE [LARGE SCALE GENOMIC DNA]</scope>
    <source>
        <strain evidence="3 4">CCMP1545</strain>
    </source>
</reference>
<feature type="transmembrane region" description="Helical" evidence="2">
    <location>
        <begin position="534"/>
        <end position="564"/>
    </location>
</feature>